<evidence type="ECO:0000313" key="3">
    <source>
        <dbReference type="Proteomes" id="UP001497493"/>
    </source>
</evidence>
<accession>A0ABM9NMX5</accession>
<keyword evidence="2" id="KW-0614">Plasmid</keyword>
<dbReference type="PANTHER" id="PTHR35528">
    <property type="entry name" value="BLL1675 PROTEIN"/>
    <property type="match status" value="1"/>
</dbReference>
<dbReference type="PANTHER" id="PTHR35528:SF3">
    <property type="entry name" value="BLL1675 PROTEIN"/>
    <property type="match status" value="1"/>
</dbReference>
<geneLocation type="plasmid" evidence="2 3">
    <name>2</name>
</geneLocation>
<feature type="domain" description="DDE" evidence="1">
    <location>
        <begin position="18"/>
        <end position="119"/>
    </location>
</feature>
<gene>
    <name evidence="2" type="ORF">MECH1_V1_P0084</name>
</gene>
<keyword evidence="3" id="KW-1185">Reference proteome</keyword>
<name>A0ABM9NMX5_9GAMM</name>
<dbReference type="InterPro" id="IPR032874">
    <property type="entry name" value="DDE_dom"/>
</dbReference>
<dbReference type="InterPro" id="IPR052183">
    <property type="entry name" value="IS_Transposase"/>
</dbReference>
<evidence type="ECO:0000259" key="1">
    <source>
        <dbReference type="Pfam" id="PF13610"/>
    </source>
</evidence>
<dbReference type="EMBL" id="OZ026885">
    <property type="protein sequence ID" value="CAL1242016.1"/>
    <property type="molecule type" value="Genomic_DNA"/>
</dbReference>
<sequence length="139" mass="15382">MPRLSAVGISGLQAGEDVNAHRDKQAALRFFKKAVRQHGLPDKVTMDKSEVNTAALEALQEAIGTQIEIRQSKYLNNGVEQDHRAVKRIVRPMLGFQSFRSARITLAGIELVHMIRKGQMIPVKGQDLSAAEQFYSLAA</sequence>
<evidence type="ECO:0000313" key="2">
    <source>
        <dbReference type="EMBL" id="CAL1242016.1"/>
    </source>
</evidence>
<proteinExistence type="predicted"/>
<dbReference type="Proteomes" id="UP001497493">
    <property type="component" value="Plasmid 2"/>
</dbReference>
<organism evidence="2 3">
    <name type="scientific">Candidatus Methylocalor cossyra</name>
    <dbReference type="NCBI Taxonomy" id="3108543"/>
    <lineage>
        <taxon>Bacteria</taxon>
        <taxon>Pseudomonadati</taxon>
        <taxon>Pseudomonadota</taxon>
        <taxon>Gammaproteobacteria</taxon>
        <taxon>Methylococcales</taxon>
        <taxon>Methylococcaceae</taxon>
        <taxon>Candidatus Methylocalor</taxon>
    </lineage>
</organism>
<dbReference type="Pfam" id="PF13610">
    <property type="entry name" value="DDE_Tnp_IS240"/>
    <property type="match status" value="1"/>
</dbReference>
<protein>
    <recommendedName>
        <fullName evidence="1">DDE domain-containing protein</fullName>
    </recommendedName>
</protein>
<reference evidence="2 3" key="1">
    <citation type="submission" date="2024-04" db="EMBL/GenBank/DDBJ databases">
        <authorList>
            <person name="Cremers G."/>
        </authorList>
    </citation>
    <scope>NUCLEOTIDE SEQUENCE [LARGE SCALE GENOMIC DNA]</scope>
    <source>
        <strain evidence="2">MeCH1-AG</strain>
        <plasmid evidence="2 3">2</plasmid>
    </source>
</reference>